<accession>A0A1T4VLZ8</accession>
<dbReference type="Gene3D" id="1.10.443.10">
    <property type="entry name" value="Intergrase catalytic core"/>
    <property type="match status" value="1"/>
</dbReference>
<dbReference type="EMBL" id="FUXX01000032">
    <property type="protein sequence ID" value="SKA65915.1"/>
    <property type="molecule type" value="Genomic_DNA"/>
</dbReference>
<dbReference type="SUPFAM" id="SSF56349">
    <property type="entry name" value="DNA breaking-rejoining enzymes"/>
    <property type="match status" value="1"/>
</dbReference>
<organism evidence="2 4">
    <name type="scientific">Succinivibrio dextrinosolvens DSM 3072</name>
    <dbReference type="NCBI Taxonomy" id="1123324"/>
    <lineage>
        <taxon>Bacteria</taxon>
        <taxon>Pseudomonadati</taxon>
        <taxon>Pseudomonadota</taxon>
        <taxon>Gammaproteobacteria</taxon>
        <taxon>Aeromonadales</taxon>
        <taxon>Succinivibrionaceae</taxon>
        <taxon>Succinivibrio</taxon>
    </lineage>
</organism>
<protein>
    <submittedName>
        <fullName evidence="2">Phage integrase family protein</fullName>
    </submittedName>
</protein>
<dbReference type="GO" id="GO:0015074">
    <property type="term" value="P:DNA integration"/>
    <property type="evidence" value="ECO:0007669"/>
    <property type="project" value="InterPro"/>
</dbReference>
<evidence type="ECO:0000313" key="2">
    <source>
        <dbReference type="EMBL" id="SKA65915.1"/>
    </source>
</evidence>
<evidence type="ECO:0000313" key="4">
    <source>
        <dbReference type="Proteomes" id="UP000242432"/>
    </source>
</evidence>
<dbReference type="GO" id="GO:0006310">
    <property type="term" value="P:DNA recombination"/>
    <property type="evidence" value="ECO:0007669"/>
    <property type="project" value="UniProtKB-KW"/>
</dbReference>
<dbReference type="Proteomes" id="UP000242432">
    <property type="component" value="Unassembled WGS sequence"/>
</dbReference>
<dbReference type="InterPro" id="IPR013762">
    <property type="entry name" value="Integrase-like_cat_sf"/>
</dbReference>
<reference evidence="2" key="2">
    <citation type="submission" date="2017-02" db="EMBL/GenBank/DDBJ databases">
        <authorList>
            <person name="Peterson S.W."/>
        </authorList>
    </citation>
    <scope>NUCLEOTIDE SEQUENCE [LARGE SCALE GENOMIC DNA]</scope>
    <source>
        <strain evidence="2">DSM 3072</strain>
    </source>
</reference>
<name>A0A1T4VLZ8_9GAMM</name>
<evidence type="ECO:0000313" key="3">
    <source>
        <dbReference type="EMBL" id="SKA68724.1"/>
    </source>
</evidence>
<reference evidence="4" key="1">
    <citation type="submission" date="2017-02" db="EMBL/GenBank/DDBJ databases">
        <authorList>
            <person name="Varghese N."/>
            <person name="Submissions S."/>
        </authorList>
    </citation>
    <scope>NUCLEOTIDE SEQUENCE [LARGE SCALE GENOMIC DNA]</scope>
    <source>
        <strain evidence="4">DSM 3072</strain>
    </source>
</reference>
<dbReference type="AlphaFoldDB" id="A0A1T4VLZ8"/>
<gene>
    <name evidence="2" type="ORF">SAMN02745213_01712</name>
    <name evidence="3" type="ORF">SAMN02745213_02080</name>
</gene>
<keyword evidence="4" id="KW-1185">Reference proteome</keyword>
<dbReference type="InterPro" id="IPR011010">
    <property type="entry name" value="DNA_brk_join_enz"/>
</dbReference>
<proteinExistence type="predicted"/>
<dbReference type="GO" id="GO:0003677">
    <property type="term" value="F:DNA binding"/>
    <property type="evidence" value="ECO:0007669"/>
    <property type="project" value="InterPro"/>
</dbReference>
<dbReference type="EMBL" id="FUXX01000049">
    <property type="protein sequence ID" value="SKA68724.1"/>
    <property type="molecule type" value="Genomic_DNA"/>
</dbReference>
<feature type="non-terminal residue" evidence="2">
    <location>
        <position position="1"/>
    </location>
</feature>
<sequence>RAMHLYRNGMPMPLLSEWLGHTQMETTIKYYANADVKMIQDAVEKATSDFNPIIRSAVDFKFDNDDVVLKRLYGLM</sequence>
<keyword evidence="1" id="KW-0233">DNA recombination</keyword>
<evidence type="ECO:0000256" key="1">
    <source>
        <dbReference type="ARBA" id="ARBA00023172"/>
    </source>
</evidence>